<evidence type="ECO:0000313" key="2">
    <source>
        <dbReference type="EMBL" id="PVX85745.1"/>
    </source>
</evidence>
<sequence>MSLTVTLIAKLTGLDPSDAARVVSTVEAQDDLAAPAPSEFARGRAARAYGLAVVIVRNPLKFWVGLIGLVAFPVYLLVRLGASLNG</sequence>
<protein>
    <submittedName>
        <fullName evidence="2">Uncharacterized protein</fullName>
    </submittedName>
</protein>
<keyword evidence="1" id="KW-0472">Membrane</keyword>
<accession>A0ABX5KUQ9</accession>
<proteinExistence type="predicted"/>
<dbReference type="EMBL" id="QEOB01000003">
    <property type="protein sequence ID" value="PVX85745.1"/>
    <property type="molecule type" value="Genomic_DNA"/>
</dbReference>
<reference evidence="2 3" key="1">
    <citation type="submission" date="2018-05" db="EMBL/GenBank/DDBJ databases">
        <title>Genomic Encyclopedia of Type Strains, Phase IV (KMG-V): Genome sequencing to study the core and pangenomes of soil and plant-associated prokaryotes.</title>
        <authorList>
            <person name="Whitman W."/>
        </authorList>
    </citation>
    <scope>NUCLEOTIDE SEQUENCE [LARGE SCALE GENOMIC DNA]</scope>
    <source>
        <strain evidence="2 3">SCZa-39</strain>
    </source>
</reference>
<keyword evidence="1" id="KW-0812">Transmembrane</keyword>
<organism evidence="2 3">
    <name type="scientific">Paraburkholderia unamae</name>
    <dbReference type="NCBI Taxonomy" id="219649"/>
    <lineage>
        <taxon>Bacteria</taxon>
        <taxon>Pseudomonadati</taxon>
        <taxon>Pseudomonadota</taxon>
        <taxon>Betaproteobacteria</taxon>
        <taxon>Burkholderiales</taxon>
        <taxon>Burkholderiaceae</taxon>
        <taxon>Paraburkholderia</taxon>
    </lineage>
</organism>
<name>A0ABX5KUQ9_9BURK</name>
<comment type="caution">
    <text evidence="2">The sequence shown here is derived from an EMBL/GenBank/DDBJ whole genome shotgun (WGS) entry which is preliminary data.</text>
</comment>
<dbReference type="RefSeq" id="WP_116610251.1">
    <property type="nucleotide sequence ID" value="NZ_CAJZAT010000146.1"/>
</dbReference>
<keyword evidence="1" id="KW-1133">Transmembrane helix</keyword>
<gene>
    <name evidence="2" type="ORF">C7402_103323</name>
</gene>
<evidence type="ECO:0000256" key="1">
    <source>
        <dbReference type="SAM" id="Phobius"/>
    </source>
</evidence>
<feature type="transmembrane region" description="Helical" evidence="1">
    <location>
        <begin position="60"/>
        <end position="78"/>
    </location>
</feature>
<evidence type="ECO:0000313" key="3">
    <source>
        <dbReference type="Proteomes" id="UP000245712"/>
    </source>
</evidence>
<keyword evidence="3" id="KW-1185">Reference proteome</keyword>
<dbReference type="Proteomes" id="UP000245712">
    <property type="component" value="Unassembled WGS sequence"/>
</dbReference>